<proteinExistence type="predicted"/>
<keyword evidence="3" id="KW-1185">Reference proteome</keyword>
<dbReference type="OrthoDB" id="10602709at2759"/>
<evidence type="ECO:0000313" key="3">
    <source>
        <dbReference type="Proteomes" id="UP000018144"/>
    </source>
</evidence>
<sequence>MPPTTPVSTGNPMFNFFSSMFSPALFSLYIPPFQVPFELKINPRNSLHSVITQLLKDITSKTNYNPNRHYQHPSANDWVLIDITKGSDNKLIHGSLAKDYIQDGATYLVLSARGAVEFGNKAGSQGKRIKQEEVLKWLEAIAPGTTMWGTPEGSDDGTFSVA</sequence>
<feature type="transmembrane region" description="Helical" evidence="1">
    <location>
        <begin position="12"/>
        <end position="30"/>
    </location>
</feature>
<accession>U4L8D4</accession>
<evidence type="ECO:0000313" key="2">
    <source>
        <dbReference type="EMBL" id="CCX14386.1"/>
    </source>
</evidence>
<keyword evidence="1" id="KW-1133">Transmembrane helix</keyword>
<name>U4L8D4_PYROM</name>
<evidence type="ECO:0000256" key="1">
    <source>
        <dbReference type="SAM" id="Phobius"/>
    </source>
</evidence>
<keyword evidence="1" id="KW-0812">Transmembrane</keyword>
<reference evidence="2 3" key="1">
    <citation type="journal article" date="2013" name="PLoS Genet.">
        <title>The genome and development-dependent transcriptomes of Pyronema confluens: a window into fungal evolution.</title>
        <authorList>
            <person name="Traeger S."/>
            <person name="Altegoer F."/>
            <person name="Freitag M."/>
            <person name="Gabaldon T."/>
            <person name="Kempken F."/>
            <person name="Kumar A."/>
            <person name="Marcet-Houben M."/>
            <person name="Poggeler S."/>
            <person name="Stajich J.E."/>
            <person name="Nowrousian M."/>
        </authorList>
    </citation>
    <scope>NUCLEOTIDE SEQUENCE [LARGE SCALE GENOMIC DNA]</scope>
    <source>
        <strain evidence="3">CBS 100304</strain>
        <tissue evidence="2">Vegetative mycelium</tissue>
    </source>
</reference>
<gene>
    <name evidence="2" type="ORF">PCON_13979</name>
</gene>
<protein>
    <submittedName>
        <fullName evidence="2">Uncharacterized protein</fullName>
    </submittedName>
</protein>
<dbReference type="AlphaFoldDB" id="U4L8D4"/>
<dbReference type="EMBL" id="HF935972">
    <property type="protein sequence ID" value="CCX14386.1"/>
    <property type="molecule type" value="Genomic_DNA"/>
</dbReference>
<keyword evidence="1" id="KW-0472">Membrane</keyword>
<dbReference type="Proteomes" id="UP000018144">
    <property type="component" value="Unassembled WGS sequence"/>
</dbReference>
<organism evidence="2 3">
    <name type="scientific">Pyronema omphalodes (strain CBS 100304)</name>
    <name type="common">Pyronema confluens</name>
    <dbReference type="NCBI Taxonomy" id="1076935"/>
    <lineage>
        <taxon>Eukaryota</taxon>
        <taxon>Fungi</taxon>
        <taxon>Dikarya</taxon>
        <taxon>Ascomycota</taxon>
        <taxon>Pezizomycotina</taxon>
        <taxon>Pezizomycetes</taxon>
        <taxon>Pezizales</taxon>
        <taxon>Pyronemataceae</taxon>
        <taxon>Pyronema</taxon>
    </lineage>
</organism>